<dbReference type="AlphaFoldDB" id="A0A2I0J925"/>
<gene>
    <name evidence="1" type="ORF">CRG98_026859</name>
</gene>
<accession>A0A2I0J925</accession>
<keyword evidence="2" id="KW-1185">Reference proteome</keyword>
<dbReference type="STRING" id="22663.A0A2I0J925"/>
<proteinExistence type="predicted"/>
<evidence type="ECO:0000313" key="2">
    <source>
        <dbReference type="Proteomes" id="UP000233551"/>
    </source>
</evidence>
<organism evidence="1 2">
    <name type="scientific">Punica granatum</name>
    <name type="common">Pomegranate</name>
    <dbReference type="NCBI Taxonomy" id="22663"/>
    <lineage>
        <taxon>Eukaryota</taxon>
        <taxon>Viridiplantae</taxon>
        <taxon>Streptophyta</taxon>
        <taxon>Embryophyta</taxon>
        <taxon>Tracheophyta</taxon>
        <taxon>Spermatophyta</taxon>
        <taxon>Magnoliopsida</taxon>
        <taxon>eudicotyledons</taxon>
        <taxon>Gunneridae</taxon>
        <taxon>Pentapetalae</taxon>
        <taxon>rosids</taxon>
        <taxon>malvids</taxon>
        <taxon>Myrtales</taxon>
        <taxon>Lythraceae</taxon>
        <taxon>Punica</taxon>
    </lineage>
</organism>
<reference evidence="1 2" key="1">
    <citation type="submission" date="2017-11" db="EMBL/GenBank/DDBJ databases">
        <title>De-novo sequencing of pomegranate (Punica granatum L.) genome.</title>
        <authorList>
            <person name="Akparov Z."/>
            <person name="Amiraslanov A."/>
            <person name="Hajiyeva S."/>
            <person name="Abbasov M."/>
            <person name="Kaur K."/>
            <person name="Hamwieh A."/>
            <person name="Solovyev V."/>
            <person name="Salamov A."/>
            <person name="Braich B."/>
            <person name="Kosarev P."/>
            <person name="Mahmoud A."/>
            <person name="Hajiyev E."/>
            <person name="Babayeva S."/>
            <person name="Izzatullayeva V."/>
            <person name="Mammadov A."/>
            <person name="Mammadov A."/>
            <person name="Sharifova S."/>
            <person name="Ojaghi J."/>
            <person name="Eynullazada K."/>
            <person name="Bayramov B."/>
            <person name="Abdulazimova A."/>
            <person name="Shahmuradov I."/>
        </authorList>
    </citation>
    <scope>NUCLEOTIDE SEQUENCE [LARGE SCALE GENOMIC DNA]</scope>
    <source>
        <strain evidence="2">cv. AG2017</strain>
        <tissue evidence="1">Leaf</tissue>
    </source>
</reference>
<dbReference type="Proteomes" id="UP000233551">
    <property type="component" value="Unassembled WGS sequence"/>
</dbReference>
<name>A0A2I0J925_PUNGR</name>
<dbReference type="EMBL" id="PGOL01001898">
    <property type="protein sequence ID" value="PKI52738.1"/>
    <property type="molecule type" value="Genomic_DNA"/>
</dbReference>
<protein>
    <submittedName>
        <fullName evidence="1">Uncharacterized protein</fullName>
    </submittedName>
</protein>
<evidence type="ECO:0000313" key="1">
    <source>
        <dbReference type="EMBL" id="PKI52738.1"/>
    </source>
</evidence>
<dbReference type="Pfam" id="PF14223">
    <property type="entry name" value="Retrotran_gag_2"/>
    <property type="match status" value="1"/>
</dbReference>
<sequence length="105" mass="12136">MGAYEMMVHLKQIYQEQAQHERLEVSKTLSQTRLVEDSLVGPHILKMIGYVEKLEQPGFPLGQELATDLILQSLPGSHSQFIMNYNMSEFNKPLPERLSMLRTFE</sequence>
<comment type="caution">
    <text evidence="1">The sequence shown here is derived from an EMBL/GenBank/DDBJ whole genome shotgun (WGS) entry which is preliminary data.</text>
</comment>